<evidence type="ECO:0000256" key="1">
    <source>
        <dbReference type="SAM" id="Phobius"/>
    </source>
</evidence>
<dbReference type="OrthoDB" id="3833at2759"/>
<comment type="caution">
    <text evidence="2">The sequence shown here is derived from an EMBL/GenBank/DDBJ whole genome shotgun (WGS) entry which is preliminary data.</text>
</comment>
<dbReference type="EMBL" id="CAICTM010000320">
    <property type="protein sequence ID" value="CAB9507811.1"/>
    <property type="molecule type" value="Genomic_DNA"/>
</dbReference>
<keyword evidence="3" id="KW-1185">Reference proteome</keyword>
<sequence length="282" mass="31468">MGWFEQKEFAHFGEHLAGTLFYGAIGGSMLALTYVRLKALAIPTSRSGGNDSTSTSINSTSRSIYATFADRHIPERSFAVLKAGGLFLMTASLGGFVAQMIGSTYFFGTPFAPGPLVNEFHFMCYFPIGFAAYWESRHRLPLDSARTVLALMLLMDGILVIERCEHRERNVFRKMHMIWAGLILSISIVTGYSVRNPTNVPAYVTGWALFVVMAIWTLFIPYVNCCVDTKDYTIMAFMAWLFGITLFSVLYVAVFKLPPFHANKHMNEDNQQSNESVALVGS</sequence>
<proteinExistence type="predicted"/>
<organism evidence="2 3">
    <name type="scientific">Seminavis robusta</name>
    <dbReference type="NCBI Taxonomy" id="568900"/>
    <lineage>
        <taxon>Eukaryota</taxon>
        <taxon>Sar</taxon>
        <taxon>Stramenopiles</taxon>
        <taxon>Ochrophyta</taxon>
        <taxon>Bacillariophyta</taxon>
        <taxon>Bacillariophyceae</taxon>
        <taxon>Bacillariophycidae</taxon>
        <taxon>Naviculales</taxon>
        <taxon>Naviculaceae</taxon>
        <taxon>Seminavis</taxon>
    </lineage>
</organism>
<evidence type="ECO:0000313" key="3">
    <source>
        <dbReference type="Proteomes" id="UP001153069"/>
    </source>
</evidence>
<accession>A0A9N8DVX1</accession>
<feature type="transmembrane region" description="Helical" evidence="1">
    <location>
        <begin position="86"/>
        <end position="107"/>
    </location>
</feature>
<keyword evidence="1" id="KW-1133">Transmembrane helix</keyword>
<gene>
    <name evidence="2" type="ORF">SEMRO_321_G116790.1</name>
</gene>
<dbReference type="Proteomes" id="UP001153069">
    <property type="component" value="Unassembled WGS sequence"/>
</dbReference>
<reference evidence="2" key="1">
    <citation type="submission" date="2020-06" db="EMBL/GenBank/DDBJ databases">
        <authorList>
            <consortium name="Plant Systems Biology data submission"/>
        </authorList>
    </citation>
    <scope>NUCLEOTIDE SEQUENCE</scope>
    <source>
        <strain evidence="2">D6</strain>
    </source>
</reference>
<keyword evidence="1" id="KW-0472">Membrane</keyword>
<feature type="transmembrane region" description="Helical" evidence="1">
    <location>
        <begin position="20"/>
        <end position="37"/>
    </location>
</feature>
<feature type="transmembrane region" description="Helical" evidence="1">
    <location>
        <begin position="200"/>
        <end position="220"/>
    </location>
</feature>
<keyword evidence="1" id="KW-0812">Transmembrane</keyword>
<feature type="transmembrane region" description="Helical" evidence="1">
    <location>
        <begin position="176"/>
        <end position="194"/>
    </location>
</feature>
<feature type="transmembrane region" description="Helical" evidence="1">
    <location>
        <begin position="232"/>
        <end position="254"/>
    </location>
</feature>
<evidence type="ECO:0000313" key="2">
    <source>
        <dbReference type="EMBL" id="CAB9507811.1"/>
    </source>
</evidence>
<dbReference type="AlphaFoldDB" id="A0A9N8DVX1"/>
<protein>
    <submittedName>
        <fullName evidence="2">Uncharacterized protein</fullName>
    </submittedName>
</protein>
<name>A0A9N8DVX1_9STRA</name>